<dbReference type="PANTHER" id="PTHR37811">
    <property type="entry name" value="BLL5343 PROTEIN"/>
    <property type="match status" value="1"/>
</dbReference>
<dbReference type="InterPro" id="IPR007138">
    <property type="entry name" value="ABM_dom"/>
</dbReference>
<reference evidence="4" key="1">
    <citation type="journal article" date="2022" name="ISME J.">
        <title>Genetic and phylogenetic analysis of dissimilatory iodate-reducing bacteria identifies potential niches across the world's oceans.</title>
        <authorList>
            <person name="Reyes-Umana V."/>
            <person name="Henning Z."/>
            <person name="Lee K."/>
            <person name="Barnum T.P."/>
            <person name="Coates J.D."/>
        </authorList>
    </citation>
    <scope>NUCLEOTIDE SEQUENCE [LARGE SCALE GENOMIC DNA]</scope>
    <source>
        <strain evidence="4">IR12</strain>
    </source>
</reference>
<keyword evidence="4" id="KW-1185">Reference proteome</keyword>
<protein>
    <submittedName>
        <fullName evidence="3">Antibiotic biosynthesis monooxygenase</fullName>
    </submittedName>
</protein>
<accession>A0A944D496</accession>
<evidence type="ECO:0000313" key="3">
    <source>
        <dbReference type="EMBL" id="MBT0959570.1"/>
    </source>
</evidence>
<keyword evidence="3" id="KW-0503">Monooxygenase</keyword>
<dbReference type="GO" id="GO:0004497">
    <property type="term" value="F:monooxygenase activity"/>
    <property type="evidence" value="ECO:0007669"/>
    <property type="project" value="UniProtKB-KW"/>
</dbReference>
<dbReference type="Gene3D" id="3.30.70.100">
    <property type="match status" value="1"/>
</dbReference>
<feature type="domain" description="ABM" evidence="2">
    <location>
        <begin position="2"/>
        <end position="90"/>
    </location>
</feature>
<dbReference type="InterPro" id="IPR052936">
    <property type="entry name" value="Jasmonate_Hydroxylase-like"/>
</dbReference>
<dbReference type="Pfam" id="PF03992">
    <property type="entry name" value="ABM"/>
    <property type="match status" value="1"/>
</dbReference>
<evidence type="ECO:0000256" key="1">
    <source>
        <dbReference type="SAM" id="MobiDB-lite"/>
    </source>
</evidence>
<feature type="compositionally biased region" description="Pro residues" evidence="1">
    <location>
        <begin position="132"/>
        <end position="141"/>
    </location>
</feature>
<dbReference type="Proteomes" id="UP000694660">
    <property type="component" value="Unassembled WGS sequence"/>
</dbReference>
<evidence type="ECO:0000313" key="4">
    <source>
        <dbReference type="Proteomes" id="UP000694660"/>
    </source>
</evidence>
<sequence length="141" mass="15550">MFAVIFEVEPADGQRATYLDLAAALRPSLAAIDGFISIERFESLSQPGKLLSLSFWRDEAAIRRWRTLEAHRQAQAAGRQHVFADYRLRVAQVVRDYGLAERAGAPDDSRQWHDGAALGEPRSACPAAGIMRPPPPAEPPD</sequence>
<comment type="caution">
    <text evidence="3">The sequence shown here is derived from an EMBL/GenBank/DDBJ whole genome shotgun (WGS) entry which is preliminary data.</text>
</comment>
<proteinExistence type="predicted"/>
<dbReference type="RefSeq" id="WP_214359338.1">
    <property type="nucleotide sequence ID" value="NZ_JAEKFT010000001.1"/>
</dbReference>
<name>A0A944D496_DENI1</name>
<feature type="region of interest" description="Disordered" evidence="1">
    <location>
        <begin position="103"/>
        <end position="141"/>
    </location>
</feature>
<dbReference type="SUPFAM" id="SSF54909">
    <property type="entry name" value="Dimeric alpha+beta barrel"/>
    <property type="match status" value="1"/>
</dbReference>
<gene>
    <name evidence="3" type="ORF">I8J34_00175</name>
</gene>
<organism evidence="3 4">
    <name type="scientific">Denitromonas iodatirespirans</name>
    <dbReference type="NCBI Taxonomy" id="2795389"/>
    <lineage>
        <taxon>Bacteria</taxon>
        <taxon>Pseudomonadati</taxon>
        <taxon>Pseudomonadota</taxon>
        <taxon>Betaproteobacteria</taxon>
        <taxon>Rhodocyclales</taxon>
        <taxon>Zoogloeaceae</taxon>
        <taxon>Denitromonas</taxon>
    </lineage>
</organism>
<dbReference type="InterPro" id="IPR011008">
    <property type="entry name" value="Dimeric_a/b-barrel"/>
</dbReference>
<dbReference type="PROSITE" id="PS51725">
    <property type="entry name" value="ABM"/>
    <property type="match status" value="1"/>
</dbReference>
<dbReference type="PANTHER" id="PTHR37811:SF2">
    <property type="entry name" value="ABM DOMAIN-CONTAINING PROTEIN"/>
    <property type="match status" value="1"/>
</dbReference>
<evidence type="ECO:0000259" key="2">
    <source>
        <dbReference type="PROSITE" id="PS51725"/>
    </source>
</evidence>
<dbReference type="AlphaFoldDB" id="A0A944D496"/>
<dbReference type="EMBL" id="JAEKFT010000001">
    <property type="protein sequence ID" value="MBT0959570.1"/>
    <property type="molecule type" value="Genomic_DNA"/>
</dbReference>
<feature type="compositionally biased region" description="Basic and acidic residues" evidence="1">
    <location>
        <begin position="104"/>
        <end position="113"/>
    </location>
</feature>
<keyword evidence="3" id="KW-0560">Oxidoreductase</keyword>